<sequence>MLQCKIKVSGKFLKASGITCPRSPSTWWGPSTKLRPRRRLWRRTSPRTSPGPTPGEYRGLFTFSEKASSPRRRPPPALISTRTTSSRVTEENVPLMSCKQGLQGSQA</sequence>
<accession>A0A9C6U5L6</accession>
<proteinExistence type="predicted"/>
<protein>
    <submittedName>
        <fullName evidence="3">Uncharacterized protein LOC127749426</fullName>
    </submittedName>
</protein>
<organism evidence="2 3">
    <name type="scientific">Frankliniella occidentalis</name>
    <name type="common">Western flower thrips</name>
    <name type="synonym">Euthrips occidentalis</name>
    <dbReference type="NCBI Taxonomy" id="133901"/>
    <lineage>
        <taxon>Eukaryota</taxon>
        <taxon>Metazoa</taxon>
        <taxon>Ecdysozoa</taxon>
        <taxon>Arthropoda</taxon>
        <taxon>Hexapoda</taxon>
        <taxon>Insecta</taxon>
        <taxon>Pterygota</taxon>
        <taxon>Neoptera</taxon>
        <taxon>Paraneoptera</taxon>
        <taxon>Thysanoptera</taxon>
        <taxon>Terebrantia</taxon>
        <taxon>Thripoidea</taxon>
        <taxon>Thripidae</taxon>
        <taxon>Frankliniella</taxon>
    </lineage>
</organism>
<reference evidence="3" key="1">
    <citation type="submission" date="2025-08" db="UniProtKB">
        <authorList>
            <consortium name="RefSeq"/>
        </authorList>
    </citation>
    <scope>IDENTIFICATION</scope>
    <source>
        <tissue evidence="3">Whole organism</tissue>
    </source>
</reference>
<dbReference type="RefSeq" id="XP_052123429.1">
    <property type="nucleotide sequence ID" value="XM_052267469.1"/>
</dbReference>
<dbReference type="KEGG" id="foc:127749426"/>
<dbReference type="AlphaFoldDB" id="A0A9C6U5L6"/>
<evidence type="ECO:0000313" key="2">
    <source>
        <dbReference type="Proteomes" id="UP000504606"/>
    </source>
</evidence>
<name>A0A9C6U5L6_FRAOC</name>
<evidence type="ECO:0000313" key="3">
    <source>
        <dbReference type="RefSeq" id="XP_052123429.1"/>
    </source>
</evidence>
<feature type="region of interest" description="Disordered" evidence="1">
    <location>
        <begin position="38"/>
        <end position="107"/>
    </location>
</feature>
<evidence type="ECO:0000256" key="1">
    <source>
        <dbReference type="SAM" id="MobiDB-lite"/>
    </source>
</evidence>
<keyword evidence="2" id="KW-1185">Reference proteome</keyword>
<gene>
    <name evidence="3" type="primary">LOC127749426</name>
</gene>
<dbReference type="GeneID" id="127749426"/>
<dbReference type="Proteomes" id="UP000504606">
    <property type="component" value="Unplaced"/>
</dbReference>